<name>A0A4D8R5X9_AZOBR</name>
<dbReference type="EMBL" id="CP032346">
    <property type="protein sequence ID" value="QCO16984.1"/>
    <property type="molecule type" value="Genomic_DNA"/>
</dbReference>
<protein>
    <submittedName>
        <fullName evidence="1">Uncharacterized protein</fullName>
    </submittedName>
</protein>
<reference evidence="1 2" key="1">
    <citation type="submission" date="2018-09" db="EMBL/GenBank/DDBJ databases">
        <title>Whole genome based analysis of evolution and adaptive divergence in Indian and Brazilian strains of Azospirillum brasilense.</title>
        <authorList>
            <person name="Singh C."/>
            <person name="Tripathi A.K."/>
        </authorList>
    </citation>
    <scope>NUCLEOTIDE SEQUENCE [LARGE SCALE GENOMIC DNA]</scope>
    <source>
        <strain evidence="1 2">MTCC4039</strain>
        <plasmid evidence="1 2">p1</plasmid>
    </source>
</reference>
<keyword evidence="1" id="KW-0614">Plasmid</keyword>
<organism evidence="1 2">
    <name type="scientific">Azospirillum brasilense</name>
    <dbReference type="NCBI Taxonomy" id="192"/>
    <lineage>
        <taxon>Bacteria</taxon>
        <taxon>Pseudomonadati</taxon>
        <taxon>Pseudomonadota</taxon>
        <taxon>Alphaproteobacteria</taxon>
        <taxon>Rhodospirillales</taxon>
        <taxon>Azospirillaceae</taxon>
        <taxon>Azospirillum</taxon>
    </lineage>
</organism>
<dbReference type="AlphaFoldDB" id="A0A4D8R5X9"/>
<dbReference type="Proteomes" id="UP000298693">
    <property type="component" value="Plasmid p1"/>
</dbReference>
<gene>
    <name evidence="1" type="ORF">D3869_16975</name>
</gene>
<proteinExistence type="predicted"/>
<evidence type="ECO:0000313" key="2">
    <source>
        <dbReference type="Proteomes" id="UP000298693"/>
    </source>
</evidence>
<accession>A0A4D8R5X9</accession>
<evidence type="ECO:0000313" key="1">
    <source>
        <dbReference type="EMBL" id="QCO16984.1"/>
    </source>
</evidence>
<sequence length="260" mass="28312">MISIYKVTSITKKIQDDTQKTHANHVWQGVIDVASTPTDVILKQEVPPRLVKELLAVDLATQLGVPHITGWAASVDQATMQAHSITSTVVDPSDPARRLLFASKLSTGTPLGGGGQINQAAKNRYLGHPDSLTIMAFDELVGNVDRTNENVMEDAPQFLAFDHDKILFGDTVVWSQLPSLITQHCMLCLMSQDVAMGAPHTKARALALAVSWAGRLTAPLTILQDLVMANLLTSADAQLIETFLIDRLPHLPTLVEKHYP</sequence>
<geneLocation type="plasmid" evidence="1">
    <name>p1</name>
</geneLocation>
<dbReference type="RefSeq" id="WP_137141146.1">
    <property type="nucleotide sequence ID" value="NZ_CP032346.1"/>
</dbReference>